<accession>A0A9P7B902</accession>
<dbReference type="Gene3D" id="1.20.1250.20">
    <property type="entry name" value="MFS general substrate transporter like domains"/>
    <property type="match status" value="1"/>
</dbReference>
<dbReference type="EMBL" id="PUHQ01000012">
    <property type="protein sequence ID" value="KAG0664790.1"/>
    <property type="molecule type" value="Genomic_DNA"/>
</dbReference>
<feature type="region of interest" description="Disordered" evidence="3">
    <location>
        <begin position="1"/>
        <end position="51"/>
    </location>
</feature>
<dbReference type="InterPro" id="IPR036259">
    <property type="entry name" value="MFS_trans_sf"/>
</dbReference>
<feature type="compositionally biased region" description="Low complexity" evidence="3">
    <location>
        <begin position="17"/>
        <end position="42"/>
    </location>
</feature>
<evidence type="ECO:0000256" key="2">
    <source>
        <dbReference type="ARBA" id="ARBA00006727"/>
    </source>
</evidence>
<dbReference type="GO" id="GO:0022857">
    <property type="term" value="F:transmembrane transporter activity"/>
    <property type="evidence" value="ECO:0007669"/>
    <property type="project" value="InterPro"/>
</dbReference>
<evidence type="ECO:0000256" key="1">
    <source>
        <dbReference type="ARBA" id="ARBA00004141"/>
    </source>
</evidence>
<feature type="transmembrane region" description="Helical" evidence="4">
    <location>
        <begin position="141"/>
        <end position="159"/>
    </location>
</feature>
<protein>
    <recommendedName>
        <fullName evidence="5">Major facilitator superfamily (MFS) profile domain-containing protein</fullName>
    </recommendedName>
</protein>
<evidence type="ECO:0000259" key="5">
    <source>
        <dbReference type="PROSITE" id="PS50850"/>
    </source>
</evidence>
<comment type="subcellular location">
    <subcellularLocation>
        <location evidence="1">Membrane</location>
        <topology evidence="1">Multi-pass membrane protein</topology>
    </subcellularLocation>
</comment>
<feature type="transmembrane region" description="Helical" evidence="4">
    <location>
        <begin position="392"/>
        <end position="411"/>
    </location>
</feature>
<keyword evidence="4" id="KW-0472">Membrane</keyword>
<sequence length="528" mass="55470">MSTETLHSFAMSDTLHRPLSAESNRSSSPSSPRSLSTPTAASYPPSRAERERELALIPPPDRGRAAYLFLAGAFAIETVIWGLPASYGLFLDYYQQHGVAGVRSGSSLLPLVGTVSSGFIYVLGPPVSILLNPRPRWRLPVIRLGCCLCPLSLLLSSFAKAPWQLLLTQGLLYSVGGAMAYYSTFRFLSDWFVERRGFANGICFAGTAAGGLVLPFILEALLSRYGAERTLQALAVATFLLLGSALPLIRPRLPLPPKGQVQQGKKEDGSAEAEGEAETSQQQDAVTAAAAPQPITFRRMASNTRLLAFLAANGQSAEGWDRALALSSPPFANAVLQGFGYFVTLLYLPTFATSLGLPGSKSSAVLACVNGACVISRVALGVMSDKQSPHRLGFFAMAASAVAVSILWGVASTTFAPLIVFALVMGLCSGGWTSLYSAIIKSLVADDPSLASHLFSTFSFTRGLGALLCAPIASALISHPFSSASAKTGYGVSDGKYGGVVLFAGLAMGVGAGLEAVEWLLSSPKRVA</sequence>
<organism evidence="6 7">
    <name type="scientific">Rhodotorula mucilaginosa</name>
    <name type="common">Yeast</name>
    <name type="synonym">Rhodotorula rubra</name>
    <dbReference type="NCBI Taxonomy" id="5537"/>
    <lineage>
        <taxon>Eukaryota</taxon>
        <taxon>Fungi</taxon>
        <taxon>Dikarya</taxon>
        <taxon>Basidiomycota</taxon>
        <taxon>Pucciniomycotina</taxon>
        <taxon>Microbotryomycetes</taxon>
        <taxon>Sporidiobolales</taxon>
        <taxon>Sporidiobolaceae</taxon>
        <taxon>Rhodotorula</taxon>
    </lineage>
</organism>
<dbReference type="Proteomes" id="UP000777482">
    <property type="component" value="Unassembled WGS sequence"/>
</dbReference>
<keyword evidence="4" id="KW-1133">Transmembrane helix</keyword>
<comment type="similarity">
    <text evidence="2">Belongs to the major facilitator superfamily. Monocarboxylate porter (TC 2.A.1.13) family.</text>
</comment>
<dbReference type="PROSITE" id="PS50850">
    <property type="entry name" value="MFS"/>
    <property type="match status" value="1"/>
</dbReference>
<dbReference type="OrthoDB" id="2213137at2759"/>
<feature type="transmembrane region" description="Helical" evidence="4">
    <location>
        <begin position="165"/>
        <end position="185"/>
    </location>
</feature>
<feature type="transmembrane region" description="Helical" evidence="4">
    <location>
        <begin position="107"/>
        <end position="129"/>
    </location>
</feature>
<gene>
    <name evidence="6" type="ORF">C6P46_000927</name>
</gene>
<keyword evidence="4" id="KW-0812">Transmembrane</keyword>
<proteinExistence type="inferred from homology"/>
<evidence type="ECO:0000256" key="4">
    <source>
        <dbReference type="SAM" id="Phobius"/>
    </source>
</evidence>
<evidence type="ECO:0000313" key="6">
    <source>
        <dbReference type="EMBL" id="KAG0664790.1"/>
    </source>
</evidence>
<feature type="transmembrane region" description="Helical" evidence="4">
    <location>
        <begin position="230"/>
        <end position="249"/>
    </location>
</feature>
<feature type="transmembrane region" description="Helical" evidence="4">
    <location>
        <begin position="460"/>
        <end position="477"/>
    </location>
</feature>
<feature type="transmembrane region" description="Helical" evidence="4">
    <location>
        <begin position="197"/>
        <end position="218"/>
    </location>
</feature>
<dbReference type="SUPFAM" id="SSF103473">
    <property type="entry name" value="MFS general substrate transporter"/>
    <property type="match status" value="1"/>
</dbReference>
<feature type="transmembrane region" description="Helical" evidence="4">
    <location>
        <begin position="417"/>
        <end position="439"/>
    </location>
</feature>
<dbReference type="InterPro" id="IPR020846">
    <property type="entry name" value="MFS_dom"/>
</dbReference>
<dbReference type="GO" id="GO:0016020">
    <property type="term" value="C:membrane"/>
    <property type="evidence" value="ECO:0007669"/>
    <property type="project" value="UniProtKB-SubCell"/>
</dbReference>
<dbReference type="AlphaFoldDB" id="A0A9P7B902"/>
<dbReference type="PANTHER" id="PTHR11360:SF287">
    <property type="entry name" value="MFS MONOCARBOXYLATE TRANSPORTER"/>
    <property type="match status" value="1"/>
</dbReference>
<dbReference type="InterPro" id="IPR011701">
    <property type="entry name" value="MFS"/>
</dbReference>
<keyword evidence="7" id="KW-1185">Reference proteome</keyword>
<name>A0A9P7B902_RHOMI</name>
<dbReference type="Pfam" id="PF07690">
    <property type="entry name" value="MFS_1"/>
    <property type="match status" value="1"/>
</dbReference>
<dbReference type="PANTHER" id="PTHR11360">
    <property type="entry name" value="MONOCARBOXYLATE TRANSPORTER"/>
    <property type="match status" value="1"/>
</dbReference>
<feature type="transmembrane region" description="Helical" evidence="4">
    <location>
        <begin position="331"/>
        <end position="350"/>
    </location>
</feature>
<feature type="domain" description="Major facilitator superfamily (MFS) profile" evidence="5">
    <location>
        <begin position="307"/>
        <end position="528"/>
    </location>
</feature>
<dbReference type="InterPro" id="IPR050327">
    <property type="entry name" value="Proton-linked_MCT"/>
</dbReference>
<feature type="transmembrane region" description="Helical" evidence="4">
    <location>
        <begin position="66"/>
        <end position="87"/>
    </location>
</feature>
<evidence type="ECO:0000256" key="3">
    <source>
        <dbReference type="SAM" id="MobiDB-lite"/>
    </source>
</evidence>
<evidence type="ECO:0000313" key="7">
    <source>
        <dbReference type="Proteomes" id="UP000777482"/>
    </source>
</evidence>
<feature type="region of interest" description="Disordered" evidence="3">
    <location>
        <begin position="257"/>
        <end position="285"/>
    </location>
</feature>
<feature type="transmembrane region" description="Helical" evidence="4">
    <location>
        <begin position="497"/>
        <end position="521"/>
    </location>
</feature>
<reference evidence="6 7" key="1">
    <citation type="submission" date="2020-11" db="EMBL/GenBank/DDBJ databases">
        <title>Kefir isolates.</title>
        <authorList>
            <person name="Marcisauskas S."/>
            <person name="Kim Y."/>
            <person name="Blasche S."/>
        </authorList>
    </citation>
    <scope>NUCLEOTIDE SEQUENCE [LARGE SCALE GENOMIC DNA]</scope>
    <source>
        <strain evidence="6 7">KR</strain>
    </source>
</reference>
<comment type="caution">
    <text evidence="6">The sequence shown here is derived from an EMBL/GenBank/DDBJ whole genome shotgun (WGS) entry which is preliminary data.</text>
</comment>